<dbReference type="Gene3D" id="3.80.10.10">
    <property type="entry name" value="Ribonuclease Inhibitor"/>
    <property type="match status" value="2"/>
</dbReference>
<gene>
    <name evidence="4" type="ORF">K402DRAFT_393194</name>
</gene>
<keyword evidence="5" id="KW-1185">Reference proteome</keyword>
<dbReference type="SMART" id="SM00364">
    <property type="entry name" value="LRR_BAC"/>
    <property type="match status" value="3"/>
</dbReference>
<dbReference type="Pfam" id="PF13516">
    <property type="entry name" value="LRR_6"/>
    <property type="match status" value="1"/>
</dbReference>
<keyword evidence="2" id="KW-0677">Repeat</keyword>
<dbReference type="InterPro" id="IPR001611">
    <property type="entry name" value="Leu-rich_rpt"/>
</dbReference>
<evidence type="ECO:0000313" key="4">
    <source>
        <dbReference type="EMBL" id="KAF1987043.1"/>
    </source>
</evidence>
<evidence type="ECO:0000256" key="1">
    <source>
        <dbReference type="ARBA" id="ARBA00022614"/>
    </source>
</evidence>
<feature type="compositionally biased region" description="Basic and acidic residues" evidence="3">
    <location>
        <begin position="82"/>
        <end position="95"/>
    </location>
</feature>
<feature type="compositionally biased region" description="Low complexity" evidence="3">
    <location>
        <begin position="215"/>
        <end position="225"/>
    </location>
</feature>
<dbReference type="PROSITE" id="PS51450">
    <property type="entry name" value="LRR"/>
    <property type="match status" value="1"/>
</dbReference>
<accession>A0A6G1H1E3</accession>
<feature type="region of interest" description="Disordered" evidence="3">
    <location>
        <begin position="1"/>
        <end position="380"/>
    </location>
</feature>
<dbReference type="OrthoDB" id="676979at2759"/>
<name>A0A6G1H1E3_9PEZI</name>
<reference evidence="4" key="1">
    <citation type="journal article" date="2020" name="Stud. Mycol.">
        <title>101 Dothideomycetes genomes: a test case for predicting lifestyles and emergence of pathogens.</title>
        <authorList>
            <person name="Haridas S."/>
            <person name="Albert R."/>
            <person name="Binder M."/>
            <person name="Bloem J."/>
            <person name="Labutti K."/>
            <person name="Salamov A."/>
            <person name="Andreopoulos B."/>
            <person name="Baker S."/>
            <person name="Barry K."/>
            <person name="Bills G."/>
            <person name="Bluhm B."/>
            <person name="Cannon C."/>
            <person name="Castanera R."/>
            <person name="Culley D."/>
            <person name="Daum C."/>
            <person name="Ezra D."/>
            <person name="Gonzalez J."/>
            <person name="Henrissat B."/>
            <person name="Kuo A."/>
            <person name="Liang C."/>
            <person name="Lipzen A."/>
            <person name="Lutzoni F."/>
            <person name="Magnuson J."/>
            <person name="Mondo S."/>
            <person name="Nolan M."/>
            <person name="Ohm R."/>
            <person name="Pangilinan J."/>
            <person name="Park H.-J."/>
            <person name="Ramirez L."/>
            <person name="Alfaro M."/>
            <person name="Sun H."/>
            <person name="Tritt A."/>
            <person name="Yoshinaga Y."/>
            <person name="Zwiers L.-H."/>
            <person name="Turgeon B."/>
            <person name="Goodwin S."/>
            <person name="Spatafora J."/>
            <person name="Crous P."/>
            <person name="Grigoriev I."/>
        </authorList>
    </citation>
    <scope>NUCLEOTIDE SEQUENCE</scope>
    <source>
        <strain evidence="4">CBS 113979</strain>
    </source>
</reference>
<keyword evidence="1" id="KW-0433">Leucine-rich repeat</keyword>
<dbReference type="SUPFAM" id="SSF52058">
    <property type="entry name" value="L domain-like"/>
    <property type="match status" value="1"/>
</dbReference>
<proteinExistence type="predicted"/>
<protein>
    <submittedName>
        <fullName evidence="4">L domain-like protein</fullName>
    </submittedName>
</protein>
<feature type="compositionally biased region" description="Polar residues" evidence="3">
    <location>
        <begin position="297"/>
        <end position="306"/>
    </location>
</feature>
<feature type="compositionally biased region" description="Low complexity" evidence="3">
    <location>
        <begin position="114"/>
        <end position="128"/>
    </location>
</feature>
<dbReference type="InterPro" id="IPR003591">
    <property type="entry name" value="Leu-rich_rpt_typical-subtyp"/>
</dbReference>
<feature type="compositionally biased region" description="Basic and acidic residues" evidence="3">
    <location>
        <begin position="336"/>
        <end position="348"/>
    </location>
</feature>
<dbReference type="GO" id="GO:0005737">
    <property type="term" value="C:cytoplasm"/>
    <property type="evidence" value="ECO:0007669"/>
    <property type="project" value="TreeGrafter"/>
</dbReference>
<dbReference type="EMBL" id="ML977154">
    <property type="protein sequence ID" value="KAF1987043.1"/>
    <property type="molecule type" value="Genomic_DNA"/>
</dbReference>
<organism evidence="4 5">
    <name type="scientific">Aulographum hederae CBS 113979</name>
    <dbReference type="NCBI Taxonomy" id="1176131"/>
    <lineage>
        <taxon>Eukaryota</taxon>
        <taxon>Fungi</taxon>
        <taxon>Dikarya</taxon>
        <taxon>Ascomycota</taxon>
        <taxon>Pezizomycotina</taxon>
        <taxon>Dothideomycetes</taxon>
        <taxon>Pleosporomycetidae</taxon>
        <taxon>Aulographales</taxon>
        <taxon>Aulographaceae</taxon>
    </lineage>
</organism>
<evidence type="ECO:0000256" key="3">
    <source>
        <dbReference type="SAM" id="MobiDB-lite"/>
    </source>
</evidence>
<dbReference type="SMART" id="SM00369">
    <property type="entry name" value="LRR_TYP"/>
    <property type="match status" value="7"/>
</dbReference>
<dbReference type="AlphaFoldDB" id="A0A6G1H1E3"/>
<dbReference type="InterPro" id="IPR032675">
    <property type="entry name" value="LRR_dom_sf"/>
</dbReference>
<evidence type="ECO:0000256" key="2">
    <source>
        <dbReference type="ARBA" id="ARBA00022737"/>
    </source>
</evidence>
<dbReference type="PANTHER" id="PTHR48051:SF1">
    <property type="entry name" value="RAS SUPPRESSOR PROTEIN 1"/>
    <property type="match status" value="1"/>
</dbReference>
<dbReference type="Proteomes" id="UP000800041">
    <property type="component" value="Unassembled WGS sequence"/>
</dbReference>
<dbReference type="Pfam" id="PF13855">
    <property type="entry name" value="LRR_8"/>
    <property type="match status" value="1"/>
</dbReference>
<dbReference type="InterPro" id="IPR050216">
    <property type="entry name" value="LRR_domain-containing"/>
</dbReference>
<feature type="compositionally biased region" description="Polar residues" evidence="3">
    <location>
        <begin position="256"/>
        <end position="275"/>
    </location>
</feature>
<feature type="compositionally biased region" description="Low complexity" evidence="3">
    <location>
        <begin position="140"/>
        <end position="152"/>
    </location>
</feature>
<feature type="compositionally biased region" description="Pro residues" evidence="3">
    <location>
        <begin position="1"/>
        <end position="13"/>
    </location>
</feature>
<sequence length="772" mass="83357">MEPSPPSKPPGVPPRSRLPVLRSTQVNATYQGRVRPVGSVDGLRNSTLGSKSSRPSLNGLFSARSQQYVPHHQRATNSSISKRSDIVPEKDDAVFKKPAGRTSRQTNARPSRPPSSTSTVASTKPTSTTEDEVGSLDGFRTASRSASQASSRHQQDFEIFDEEPAVQEKKKPRPSLSDRTVESLANIPSSPAMGNRRRRSSFFAAQSPMGPPSRPASAMSSSSRPTTRDGPASRNPFQKPATPSQKSQWAPPKVISNPTGRPSGHRSSSIATPRANTALRRPAAPSSAVKAGPGSTPKATPQSAIKSKTMVVRGSKSRPGLAGAFDKPMATPPTSKKIDPEEPSDSAKKASASSAALREQIRQAKAAKRRESDRPVQMPSAESAGAFDFDLEKDPFNQVKQPGVIRRRVDAARSDGKLNISALNLKEVPEEVMSMYNYDANAASSVTWSEVVDLVRFNAAENELETIPDELFPNIDPRSLSINDDSKACEIGGIESLDLHGNLLRSIPIGLRHLERLTVLNLSRNKIDNAGFDVITKITCLKELRLAENALTGELPSSVGLLQNLEILELQGNALQSLPEAMKSLVSLRVLNISHNQITMLPMESLASLPLVELRAIKNGLAGALFPSSVAGMKYLQRLDVSINDITKIKESGDLDMPALLSLNVSANRLTALPRLSGFRSLTTIIADENHISVLPIGFTSLQSLKTVNLNSNDIKRLDERMALMDSLENLSIAGNPLTAKKYLTMTTEDIKNDLKARLVDSDPLLSSMGMP</sequence>
<evidence type="ECO:0000313" key="5">
    <source>
        <dbReference type="Proteomes" id="UP000800041"/>
    </source>
</evidence>
<dbReference type="PANTHER" id="PTHR48051">
    <property type="match status" value="1"/>
</dbReference>
<feature type="compositionally biased region" description="Polar residues" evidence="3">
    <location>
        <begin position="44"/>
        <end position="56"/>
    </location>
</feature>